<dbReference type="OrthoDB" id="9784166at2"/>
<reference evidence="2 3" key="1">
    <citation type="submission" date="2016-09" db="EMBL/GenBank/DDBJ databases">
        <title>Genome sequence of Eubacterium angustum.</title>
        <authorList>
            <person name="Poehlein A."/>
            <person name="Daniel R."/>
        </authorList>
    </citation>
    <scope>NUCLEOTIDE SEQUENCE [LARGE SCALE GENOMIC DNA]</scope>
    <source>
        <strain evidence="2 3">DSM 1989</strain>
    </source>
</reference>
<dbReference type="PANTHER" id="PTHR11735:SF11">
    <property type="entry name" value="TRNA THREONYLCARBAMOYLADENOSINE BIOSYNTHESIS PROTEIN TSAB"/>
    <property type="match status" value="1"/>
</dbReference>
<dbReference type="AlphaFoldDB" id="A0A1S1V783"/>
<organism evidence="2 3">
    <name type="scientific">Andreesenia angusta</name>
    <dbReference type="NCBI Taxonomy" id="39480"/>
    <lineage>
        <taxon>Bacteria</taxon>
        <taxon>Bacillati</taxon>
        <taxon>Bacillota</taxon>
        <taxon>Tissierellia</taxon>
        <taxon>Tissierellales</taxon>
        <taxon>Gottschalkiaceae</taxon>
        <taxon>Andreesenia</taxon>
    </lineage>
</organism>
<protein>
    <submittedName>
        <fullName evidence="2">tRNA threonylcarbamoyladenosine biosynthesis protein TsaB</fullName>
    </submittedName>
</protein>
<proteinExistence type="predicted"/>
<dbReference type="SUPFAM" id="SSF53067">
    <property type="entry name" value="Actin-like ATPase domain"/>
    <property type="match status" value="2"/>
</dbReference>
<evidence type="ECO:0000259" key="1">
    <source>
        <dbReference type="Pfam" id="PF00814"/>
    </source>
</evidence>
<sequence>MIVLGIDSSTTVATVALSSREKLLGEYSIDDKNTHSQKLMVMVDSLLEQMEMDIADVDFFAVSKGPGSFTGLRIGVATAKSFAYALDKKIVGISSLKVIAENHIHFSGTVVPMMDARNKRVFASAYSGDGRVLEEALAEEAFGLSELFEKLEAMDGDILFAGDGSVSYRAEIEERFGDRAVFAEKHLNTPRASALCNLAYEAHDRGEFESCFEMKPEYLRESQAEQQRKSRVQNG</sequence>
<dbReference type="InterPro" id="IPR043129">
    <property type="entry name" value="ATPase_NBD"/>
</dbReference>
<feature type="domain" description="Gcp-like" evidence="1">
    <location>
        <begin position="33"/>
        <end position="225"/>
    </location>
</feature>
<dbReference type="InterPro" id="IPR022496">
    <property type="entry name" value="T6A_TsaB"/>
</dbReference>
<gene>
    <name evidence="2" type="primary">tsaB</name>
    <name evidence="2" type="ORF">EUAN_20270</name>
</gene>
<dbReference type="EMBL" id="MKIE01000010">
    <property type="protein sequence ID" value="OHW61589.1"/>
    <property type="molecule type" value="Genomic_DNA"/>
</dbReference>
<dbReference type="NCBIfam" id="TIGR03725">
    <property type="entry name" value="T6A_YeaZ"/>
    <property type="match status" value="1"/>
</dbReference>
<evidence type="ECO:0000313" key="3">
    <source>
        <dbReference type="Proteomes" id="UP000180254"/>
    </source>
</evidence>
<dbReference type="PANTHER" id="PTHR11735">
    <property type="entry name" value="TRNA N6-ADENOSINE THREONYLCARBAMOYLTRANSFERASE"/>
    <property type="match status" value="1"/>
</dbReference>
<keyword evidence="3" id="KW-1185">Reference proteome</keyword>
<dbReference type="RefSeq" id="WP_071064193.1">
    <property type="nucleotide sequence ID" value="NZ_MKIE01000010.1"/>
</dbReference>
<dbReference type="GO" id="GO:0002949">
    <property type="term" value="P:tRNA threonylcarbamoyladenosine modification"/>
    <property type="evidence" value="ECO:0007669"/>
    <property type="project" value="InterPro"/>
</dbReference>
<dbReference type="CDD" id="cd24032">
    <property type="entry name" value="ASKHA_NBD_TsaB"/>
    <property type="match status" value="1"/>
</dbReference>
<comment type="caution">
    <text evidence="2">The sequence shown here is derived from an EMBL/GenBank/DDBJ whole genome shotgun (WGS) entry which is preliminary data.</text>
</comment>
<dbReference type="STRING" id="39480.EUAN_20270"/>
<dbReference type="Pfam" id="PF00814">
    <property type="entry name" value="TsaD"/>
    <property type="match status" value="1"/>
</dbReference>
<dbReference type="InterPro" id="IPR000905">
    <property type="entry name" value="Gcp-like_dom"/>
</dbReference>
<evidence type="ECO:0000313" key="2">
    <source>
        <dbReference type="EMBL" id="OHW61589.1"/>
    </source>
</evidence>
<dbReference type="Gene3D" id="3.30.420.40">
    <property type="match status" value="2"/>
</dbReference>
<accession>A0A1S1V783</accession>
<name>A0A1S1V783_9FIRM</name>
<dbReference type="Proteomes" id="UP000180254">
    <property type="component" value="Unassembled WGS sequence"/>
</dbReference>
<dbReference type="GO" id="GO:0005829">
    <property type="term" value="C:cytosol"/>
    <property type="evidence" value="ECO:0007669"/>
    <property type="project" value="TreeGrafter"/>
</dbReference>